<feature type="non-terminal residue" evidence="2">
    <location>
        <position position="1"/>
    </location>
</feature>
<evidence type="ECO:0000313" key="2">
    <source>
        <dbReference type="EMBL" id="KAJ4918352.1"/>
    </source>
</evidence>
<keyword evidence="3" id="KW-1185">Reference proteome</keyword>
<reference evidence="2" key="1">
    <citation type="submission" date="2022-11" db="EMBL/GenBank/DDBJ databases">
        <title>Chromosome-level genome of Pogonophryne albipinna.</title>
        <authorList>
            <person name="Jo E."/>
        </authorList>
    </citation>
    <scope>NUCLEOTIDE SEQUENCE</scope>
    <source>
        <strain evidence="2">SGF0006</strain>
        <tissue evidence="2">Muscle</tissue>
    </source>
</reference>
<accession>A0AAD6A4Z0</accession>
<name>A0AAD6A4Z0_9TELE</name>
<sequence length="134" mass="14031">YLGLRGLRSGKPDPDSAGSDPECCHGNAGPVERVVAFLSQHSQCQPSLVSANQRGSGSPRGGTSCTWPAAAWWEPSGRTWFQEEPCPAPGGPSSRLQLCLTEKVPSCGWLRAEGPVLCLGSGRRTSPLLGPSST</sequence>
<evidence type="ECO:0000256" key="1">
    <source>
        <dbReference type="SAM" id="MobiDB-lite"/>
    </source>
</evidence>
<dbReference type="Proteomes" id="UP001219934">
    <property type="component" value="Unassembled WGS sequence"/>
</dbReference>
<evidence type="ECO:0000313" key="3">
    <source>
        <dbReference type="Proteomes" id="UP001219934"/>
    </source>
</evidence>
<organism evidence="2 3">
    <name type="scientific">Pogonophryne albipinna</name>
    <dbReference type="NCBI Taxonomy" id="1090488"/>
    <lineage>
        <taxon>Eukaryota</taxon>
        <taxon>Metazoa</taxon>
        <taxon>Chordata</taxon>
        <taxon>Craniata</taxon>
        <taxon>Vertebrata</taxon>
        <taxon>Euteleostomi</taxon>
        <taxon>Actinopterygii</taxon>
        <taxon>Neopterygii</taxon>
        <taxon>Teleostei</taxon>
        <taxon>Neoteleostei</taxon>
        <taxon>Acanthomorphata</taxon>
        <taxon>Eupercaria</taxon>
        <taxon>Perciformes</taxon>
        <taxon>Notothenioidei</taxon>
        <taxon>Pogonophryne</taxon>
    </lineage>
</organism>
<dbReference type="EMBL" id="JAPTMU010000528">
    <property type="protein sequence ID" value="KAJ4918352.1"/>
    <property type="molecule type" value="Genomic_DNA"/>
</dbReference>
<feature type="region of interest" description="Disordered" evidence="1">
    <location>
        <begin position="1"/>
        <end position="25"/>
    </location>
</feature>
<proteinExistence type="predicted"/>
<gene>
    <name evidence="2" type="ORF">JOQ06_000751</name>
</gene>
<dbReference type="AlphaFoldDB" id="A0AAD6A4Z0"/>
<protein>
    <submittedName>
        <fullName evidence="2">Uncharacterized protein</fullName>
    </submittedName>
</protein>
<comment type="caution">
    <text evidence="2">The sequence shown here is derived from an EMBL/GenBank/DDBJ whole genome shotgun (WGS) entry which is preliminary data.</text>
</comment>